<keyword evidence="2" id="KW-0862">Zinc</keyword>
<keyword evidence="1" id="KW-0479">Metal-binding</keyword>
<dbReference type="GO" id="GO:0017025">
    <property type="term" value="F:TBP-class protein binding"/>
    <property type="evidence" value="ECO:0007669"/>
    <property type="project" value="TreeGrafter"/>
</dbReference>
<dbReference type="GO" id="GO:0006367">
    <property type="term" value="P:transcription initiation at RNA polymerase II promoter"/>
    <property type="evidence" value="ECO:0007669"/>
    <property type="project" value="TreeGrafter"/>
</dbReference>
<evidence type="ECO:0000256" key="3">
    <source>
        <dbReference type="ARBA" id="ARBA00023015"/>
    </source>
</evidence>
<dbReference type="Proteomes" id="UP001321473">
    <property type="component" value="Unassembled WGS sequence"/>
</dbReference>
<dbReference type="GO" id="GO:0008270">
    <property type="term" value="F:zinc ion binding"/>
    <property type="evidence" value="ECO:0007669"/>
    <property type="project" value="UniProtKB-KW"/>
</dbReference>
<accession>A0AAQ4ELM4</accession>
<organism evidence="6 7">
    <name type="scientific">Amblyomma americanum</name>
    <name type="common">Lone star tick</name>
    <dbReference type="NCBI Taxonomy" id="6943"/>
    <lineage>
        <taxon>Eukaryota</taxon>
        <taxon>Metazoa</taxon>
        <taxon>Ecdysozoa</taxon>
        <taxon>Arthropoda</taxon>
        <taxon>Chelicerata</taxon>
        <taxon>Arachnida</taxon>
        <taxon>Acari</taxon>
        <taxon>Parasitiformes</taxon>
        <taxon>Ixodida</taxon>
        <taxon>Ixodoidea</taxon>
        <taxon>Ixodidae</taxon>
        <taxon>Amblyomminae</taxon>
        <taxon>Amblyomma</taxon>
    </lineage>
</organism>
<evidence type="ECO:0000256" key="4">
    <source>
        <dbReference type="ARBA" id="ARBA00023163"/>
    </source>
</evidence>
<dbReference type="InterPro" id="IPR000812">
    <property type="entry name" value="TFIIB"/>
</dbReference>
<dbReference type="GO" id="GO:0016251">
    <property type="term" value="F:RNA polymerase II general transcription initiation factor activity"/>
    <property type="evidence" value="ECO:0007669"/>
    <property type="project" value="TreeGrafter"/>
</dbReference>
<keyword evidence="1" id="KW-0863">Zinc-finger</keyword>
<proteinExistence type="predicted"/>
<keyword evidence="3" id="KW-0805">Transcription regulation</keyword>
<dbReference type="InterPro" id="IPR054078">
    <property type="entry name" value="BRF2-like_C"/>
</dbReference>
<dbReference type="InterPro" id="IPR036915">
    <property type="entry name" value="Cyclin-like_sf"/>
</dbReference>
<protein>
    <recommendedName>
        <fullName evidence="5">BRF2-like C-terminal domain-containing protein</fullName>
    </recommendedName>
</protein>
<name>A0AAQ4ELM4_AMBAM</name>
<keyword evidence="7" id="KW-1185">Reference proteome</keyword>
<dbReference type="GO" id="GO:0070897">
    <property type="term" value="P:transcription preinitiation complex assembly"/>
    <property type="evidence" value="ECO:0007669"/>
    <property type="project" value="InterPro"/>
</dbReference>
<dbReference type="Pfam" id="PF21886">
    <property type="entry name" value="BRF2-like_C_cyclin_rpt"/>
    <property type="match status" value="1"/>
</dbReference>
<dbReference type="PANTHER" id="PTHR11618:SF13">
    <property type="entry name" value="TRANSCRIPTION INITIATION FACTOR IIB"/>
    <property type="match status" value="1"/>
</dbReference>
<dbReference type="AlphaFoldDB" id="A0AAQ4ELM4"/>
<dbReference type="GO" id="GO:0097550">
    <property type="term" value="C:transcription preinitiation complex"/>
    <property type="evidence" value="ECO:0007669"/>
    <property type="project" value="TreeGrafter"/>
</dbReference>
<dbReference type="SUPFAM" id="SSF47954">
    <property type="entry name" value="Cyclin-like"/>
    <property type="match status" value="1"/>
</dbReference>
<dbReference type="PANTHER" id="PTHR11618">
    <property type="entry name" value="TRANSCRIPTION INITIATION FACTOR IIB-RELATED"/>
    <property type="match status" value="1"/>
</dbReference>
<keyword evidence="4" id="KW-0804">Transcription</keyword>
<feature type="domain" description="BRF2-like C-terminal" evidence="5">
    <location>
        <begin position="213"/>
        <end position="320"/>
    </location>
</feature>
<evidence type="ECO:0000313" key="7">
    <source>
        <dbReference type="Proteomes" id="UP001321473"/>
    </source>
</evidence>
<comment type="caution">
    <text evidence="6">The sequence shown here is derived from an EMBL/GenBank/DDBJ whole genome shotgun (WGS) entry which is preliminary data.</text>
</comment>
<evidence type="ECO:0000313" key="6">
    <source>
        <dbReference type="EMBL" id="KAK8775607.1"/>
    </source>
</evidence>
<evidence type="ECO:0000259" key="5">
    <source>
        <dbReference type="Pfam" id="PF21886"/>
    </source>
</evidence>
<sequence>MASAACPSCGASAVTDASGDGISQVCTECGVVVDTAPLCMAAGLNHGEGLSFVPSTQTATLSLARSGSKRGMHYQSQLSRNRLRCNDWIKQEGAKLGMDPVMREEACNFFNKHVVRLSLVQQLAFAAACCYWVLRNNNRSILLHTLSSRAQCSGSQLWQALRMIREQDRTQDRRIIRSQQPRFGVLASITNQETTHVKLDELLPEATQFIDASERKEVVSRVTALLKPLHWCWFLEGRSPHNLTSALVFTAWKSLDITRTHISYAAFRQRYGLSLVTSNNDTIRALNKVLIQLAGQIPWLKEKKLNPKKATAYVPDIIRYSAALVIDAIRGASGSDSEQTATEVFAASFKTFRKCRKRPSSSFQQDTDSASKSCDDGGMYISDSEIDSYIRSEQEAKAVKEFLESHEQKKARKE</sequence>
<dbReference type="Gene3D" id="1.10.472.170">
    <property type="match status" value="1"/>
</dbReference>
<reference evidence="6 7" key="1">
    <citation type="journal article" date="2023" name="Arcadia Sci">
        <title>De novo assembly of a long-read Amblyomma americanum tick genome.</title>
        <authorList>
            <person name="Chou S."/>
            <person name="Poskanzer K.E."/>
            <person name="Rollins M."/>
            <person name="Thuy-Boun P.S."/>
        </authorList>
    </citation>
    <scope>NUCLEOTIDE SEQUENCE [LARGE SCALE GENOMIC DNA]</scope>
    <source>
        <strain evidence="6">F_SG_1</strain>
        <tissue evidence="6">Salivary glands</tissue>
    </source>
</reference>
<evidence type="ECO:0000256" key="1">
    <source>
        <dbReference type="ARBA" id="ARBA00022771"/>
    </source>
</evidence>
<dbReference type="GO" id="GO:0005634">
    <property type="term" value="C:nucleus"/>
    <property type="evidence" value="ECO:0007669"/>
    <property type="project" value="TreeGrafter"/>
</dbReference>
<evidence type="ECO:0000256" key="2">
    <source>
        <dbReference type="ARBA" id="ARBA00022833"/>
    </source>
</evidence>
<dbReference type="EMBL" id="JARKHS020013889">
    <property type="protein sequence ID" value="KAK8775607.1"/>
    <property type="molecule type" value="Genomic_DNA"/>
</dbReference>
<gene>
    <name evidence="6" type="ORF">V5799_031049</name>
</gene>